<accession>A0ABQ9XI46</accession>
<proteinExistence type="predicted"/>
<sequence length="755" mass="84675">MDDGTMQSDMIEYLRSLDKASTTLVDFQNLGLASIDFLLPELISFPFLRTLDLSGNLLEKLPCLKEISTLDTIILRGNPIVSKPLEHTFTTDILHPLTRVVYDHHPLSSILHSIFDENKALSSLADAFDIMFALLQRIHGQTLDLCTSLFAASPPPQQSDISCQKLIQPEQNYQSSTLTTMLQDKDSDSEGEPIPTQLTQKTASPRPRAPKSSPGRDSPSTHEHSQQFNLLMSPGASSAGNKHSSSLKELSSPQISRKSSTSPFVDKITPSLHSEEQIQTTHKSLQAHRLIANQQEQGMTKISLNPIQFETLVQEIVFFKRRHDKKCQQLSQPIVSLSAYLPIYLNRKFGLKSLVRDYMGALNFHGKGIQAVQLYLRTLETTIGLPVSETVDLEGEDEIKSHTVAVFVSALNGLIDDDFFGVATQLTVTVFLLLRNFISDNVAAKLGETTRTKLARETIPSPALETNIETTLKNKIGERRYDEITTWMSWETDNKRIVKPREGSIYGIGDLTGKGPPQMPELEKGHLTRQEWIYVVNGLYEGSWERQTLIDIVNSEINSANSKQHHYLQSLKSQSKPPPTTISQTLIESLKHKAQLSPVKLPSPRAVSPQTSPVRTLEISPDSIPFSFFLKCVLNFQLFQQISLLQPFRSIFTNVLAALHSNYSRQSQNIPAYALNEDEFILLTNEVLSELMKKKNQQTSETQRIDEIPDEVVINIAQTKLALIPESCRTAITFTQCVNVFTNEIMELASFYESI</sequence>
<evidence type="ECO:0000313" key="3">
    <source>
        <dbReference type="Proteomes" id="UP001281761"/>
    </source>
</evidence>
<name>A0ABQ9XI46_9EUKA</name>
<reference evidence="2 3" key="1">
    <citation type="journal article" date="2022" name="bioRxiv">
        <title>Genomics of Preaxostyla Flagellates Illuminates Evolutionary Transitions and the Path Towards Mitochondrial Loss.</title>
        <authorList>
            <person name="Novak L.V.F."/>
            <person name="Treitli S.C."/>
            <person name="Pyrih J."/>
            <person name="Halakuc P."/>
            <person name="Pipaliya S.V."/>
            <person name="Vacek V."/>
            <person name="Brzon O."/>
            <person name="Soukal P."/>
            <person name="Eme L."/>
            <person name="Dacks J.B."/>
            <person name="Karnkowska A."/>
            <person name="Elias M."/>
            <person name="Hampl V."/>
        </authorList>
    </citation>
    <scope>NUCLEOTIDE SEQUENCE [LARGE SCALE GENOMIC DNA]</scope>
    <source>
        <strain evidence="2">NAU3</strain>
        <tissue evidence="2">Gut</tissue>
    </source>
</reference>
<dbReference type="Proteomes" id="UP001281761">
    <property type="component" value="Unassembled WGS sequence"/>
</dbReference>
<dbReference type="PROSITE" id="PS51450">
    <property type="entry name" value="LRR"/>
    <property type="match status" value="1"/>
</dbReference>
<dbReference type="Gene3D" id="3.80.10.10">
    <property type="entry name" value="Ribonuclease Inhibitor"/>
    <property type="match status" value="1"/>
</dbReference>
<dbReference type="InterPro" id="IPR032675">
    <property type="entry name" value="LRR_dom_sf"/>
</dbReference>
<comment type="caution">
    <text evidence="2">The sequence shown here is derived from an EMBL/GenBank/DDBJ whole genome shotgun (WGS) entry which is preliminary data.</text>
</comment>
<protein>
    <submittedName>
        <fullName evidence="2">Uncharacterized protein</fullName>
    </submittedName>
</protein>
<evidence type="ECO:0000313" key="2">
    <source>
        <dbReference type="EMBL" id="KAK2952102.1"/>
    </source>
</evidence>
<dbReference type="SUPFAM" id="SSF52058">
    <property type="entry name" value="L domain-like"/>
    <property type="match status" value="1"/>
</dbReference>
<evidence type="ECO:0000256" key="1">
    <source>
        <dbReference type="SAM" id="MobiDB-lite"/>
    </source>
</evidence>
<dbReference type="EMBL" id="JARBJD010000108">
    <property type="protein sequence ID" value="KAK2952102.1"/>
    <property type="molecule type" value="Genomic_DNA"/>
</dbReference>
<keyword evidence="3" id="KW-1185">Reference proteome</keyword>
<dbReference type="InterPro" id="IPR001611">
    <property type="entry name" value="Leu-rich_rpt"/>
</dbReference>
<feature type="compositionally biased region" description="Low complexity" evidence="1">
    <location>
        <begin position="203"/>
        <end position="213"/>
    </location>
</feature>
<feature type="region of interest" description="Disordered" evidence="1">
    <location>
        <begin position="182"/>
        <end position="267"/>
    </location>
</feature>
<gene>
    <name evidence="2" type="ORF">BLNAU_12953</name>
</gene>
<organism evidence="2 3">
    <name type="scientific">Blattamonas nauphoetae</name>
    <dbReference type="NCBI Taxonomy" id="2049346"/>
    <lineage>
        <taxon>Eukaryota</taxon>
        <taxon>Metamonada</taxon>
        <taxon>Preaxostyla</taxon>
        <taxon>Oxymonadida</taxon>
        <taxon>Blattamonas</taxon>
    </lineage>
</organism>
<feature type="compositionally biased region" description="Polar residues" evidence="1">
    <location>
        <begin position="226"/>
        <end position="263"/>
    </location>
</feature>